<feature type="chain" id="PRO_5033023457" evidence="2">
    <location>
        <begin position="20"/>
        <end position="148"/>
    </location>
</feature>
<evidence type="ECO:0000256" key="1">
    <source>
        <dbReference type="SAM" id="MobiDB-lite"/>
    </source>
</evidence>
<proteinExistence type="predicted"/>
<evidence type="ECO:0000313" key="3">
    <source>
        <dbReference type="EMBL" id="KAF7813552.1"/>
    </source>
</evidence>
<dbReference type="OrthoDB" id="1436965at2759"/>
<dbReference type="EMBL" id="JAAIUW010000010">
    <property type="protein sequence ID" value="KAF7813552.1"/>
    <property type="molecule type" value="Genomic_DNA"/>
</dbReference>
<sequence length="148" mass="15170">MTIPISFMALFLGALVAMADPLKSTSKDQIQCTMCSSCENPCGSVQSPPPPSPPPASTGACPPPPSPPSSGAGTYYYSPPPPSSQYTYYSPPPPASSSGGGIGGTGSKGRRGNGGNNCTDSQIWKIDMGMRVRKEHVRASMAEGGRSS</sequence>
<feature type="signal peptide" evidence="2">
    <location>
        <begin position="1"/>
        <end position="19"/>
    </location>
</feature>
<name>A0A834T212_9FABA</name>
<accession>A0A834T212</accession>
<keyword evidence="2" id="KW-0732">Signal</keyword>
<dbReference type="PANTHER" id="PTHR37702:SF9">
    <property type="entry name" value="PROLINE-RICH FAMILY PROTEIN"/>
    <property type="match status" value="1"/>
</dbReference>
<dbReference type="Proteomes" id="UP000634136">
    <property type="component" value="Unassembled WGS sequence"/>
</dbReference>
<comment type="caution">
    <text evidence="3">The sequence shown here is derived from an EMBL/GenBank/DDBJ whole genome shotgun (WGS) entry which is preliminary data.</text>
</comment>
<evidence type="ECO:0000313" key="4">
    <source>
        <dbReference type="Proteomes" id="UP000634136"/>
    </source>
</evidence>
<organism evidence="3 4">
    <name type="scientific">Senna tora</name>
    <dbReference type="NCBI Taxonomy" id="362788"/>
    <lineage>
        <taxon>Eukaryota</taxon>
        <taxon>Viridiplantae</taxon>
        <taxon>Streptophyta</taxon>
        <taxon>Embryophyta</taxon>
        <taxon>Tracheophyta</taxon>
        <taxon>Spermatophyta</taxon>
        <taxon>Magnoliopsida</taxon>
        <taxon>eudicotyledons</taxon>
        <taxon>Gunneridae</taxon>
        <taxon>Pentapetalae</taxon>
        <taxon>rosids</taxon>
        <taxon>fabids</taxon>
        <taxon>Fabales</taxon>
        <taxon>Fabaceae</taxon>
        <taxon>Caesalpinioideae</taxon>
        <taxon>Cassia clade</taxon>
        <taxon>Senna</taxon>
    </lineage>
</organism>
<reference evidence="3" key="1">
    <citation type="submission" date="2020-09" db="EMBL/GenBank/DDBJ databases">
        <title>Genome-Enabled Discovery of Anthraquinone Biosynthesis in Senna tora.</title>
        <authorList>
            <person name="Kang S.-H."/>
            <person name="Pandey R.P."/>
            <person name="Lee C.-M."/>
            <person name="Sim J.-S."/>
            <person name="Jeong J.-T."/>
            <person name="Choi B.-S."/>
            <person name="Jung M."/>
            <person name="Ginzburg D."/>
            <person name="Zhao K."/>
            <person name="Won S.Y."/>
            <person name="Oh T.-J."/>
            <person name="Yu Y."/>
            <person name="Kim N.-H."/>
            <person name="Lee O.R."/>
            <person name="Lee T.-H."/>
            <person name="Bashyal P."/>
            <person name="Kim T.-S."/>
            <person name="Lee W.-H."/>
            <person name="Kawkins C."/>
            <person name="Kim C.-K."/>
            <person name="Kim J.S."/>
            <person name="Ahn B.O."/>
            <person name="Rhee S.Y."/>
            <person name="Sohng J.K."/>
        </authorList>
    </citation>
    <scope>NUCLEOTIDE SEQUENCE</scope>
    <source>
        <tissue evidence="3">Leaf</tissue>
    </source>
</reference>
<dbReference type="PANTHER" id="PTHR37702">
    <property type="entry name" value="PROLINE-RICH FAMILY PROTEIN"/>
    <property type="match status" value="1"/>
</dbReference>
<keyword evidence="4" id="KW-1185">Reference proteome</keyword>
<protein>
    <submittedName>
        <fullName evidence="3">Leucine-rich repeat extensin-like protein 6</fullName>
    </submittedName>
</protein>
<feature type="compositionally biased region" description="Pro residues" evidence="1">
    <location>
        <begin position="47"/>
        <end position="68"/>
    </location>
</feature>
<evidence type="ECO:0000256" key="2">
    <source>
        <dbReference type="SAM" id="SignalP"/>
    </source>
</evidence>
<feature type="region of interest" description="Disordered" evidence="1">
    <location>
        <begin position="40"/>
        <end position="131"/>
    </location>
</feature>
<dbReference type="AlphaFoldDB" id="A0A834T212"/>
<gene>
    <name evidence="3" type="ORF">G2W53_034528</name>
</gene>
<feature type="compositionally biased region" description="Gly residues" evidence="1">
    <location>
        <begin position="98"/>
        <end position="115"/>
    </location>
</feature>